<sequence length="347" mass="37344">MRAEGISGNAVPETRGVPLPREPRGGTHMLERGRRDPLATSPFAGQQRPEFTPAQLAKAGYSTGRATPARKTRTVERHKKATPRRTASRPRTATPKPAPKPTPKSAPRPARTPKPRPRRFDHQAAVREYLAGETASQVGQRHGVTVRSVLNALHAAGHQTRPPGPRPYKPRGPRATTPVDEIVRLYTVEHLSPPEIARRVGASPKAVRENLDRAGVQRTDARATHSGGRNGHPEELLREAGRLYATGLTRSEVAARLGIGVKAVDKGIRLAHIQPRPGAHIPSGRPGRDGARGLKDLMAEHHVTAAEVRAYALGAGLDCPLVGIPPARLVRSYLAAAGVETPTEAKR</sequence>
<feature type="region of interest" description="Disordered" evidence="1">
    <location>
        <begin position="1"/>
        <end position="120"/>
    </location>
</feature>
<gene>
    <name evidence="2" type="ORF">H9L10_03670</name>
</gene>
<keyword evidence="3" id="KW-1185">Reference proteome</keyword>
<feature type="compositionally biased region" description="Pro residues" evidence="1">
    <location>
        <begin position="96"/>
        <end position="110"/>
    </location>
</feature>
<feature type="compositionally biased region" description="Basic residues" evidence="1">
    <location>
        <begin position="68"/>
        <end position="88"/>
    </location>
</feature>
<feature type="region of interest" description="Disordered" evidence="1">
    <location>
        <begin position="214"/>
        <end position="233"/>
    </location>
</feature>
<evidence type="ECO:0000256" key="1">
    <source>
        <dbReference type="SAM" id="MobiDB-lite"/>
    </source>
</evidence>
<protein>
    <submittedName>
        <fullName evidence="2">Uncharacterized protein</fullName>
    </submittedName>
</protein>
<reference evidence="2 3" key="1">
    <citation type="submission" date="2020-08" db="EMBL/GenBank/DDBJ databases">
        <title>Genome sequence of Phycicoccus endophyticus JCM 31784T.</title>
        <authorList>
            <person name="Hyun D.-W."/>
            <person name="Bae J.-W."/>
        </authorList>
    </citation>
    <scope>NUCLEOTIDE SEQUENCE [LARGE SCALE GENOMIC DNA]</scope>
    <source>
        <strain evidence="2 3">JCM 31784</strain>
    </source>
</reference>
<evidence type="ECO:0000313" key="2">
    <source>
        <dbReference type="EMBL" id="QNN50168.1"/>
    </source>
</evidence>
<name>A0A7G9R3J3_9MICO</name>
<organism evidence="2 3">
    <name type="scientific">Phycicoccus endophyticus</name>
    <dbReference type="NCBI Taxonomy" id="1690220"/>
    <lineage>
        <taxon>Bacteria</taxon>
        <taxon>Bacillati</taxon>
        <taxon>Actinomycetota</taxon>
        <taxon>Actinomycetes</taxon>
        <taxon>Micrococcales</taxon>
        <taxon>Intrasporangiaceae</taxon>
        <taxon>Phycicoccus</taxon>
    </lineage>
</organism>
<feature type="compositionally biased region" description="Basic and acidic residues" evidence="1">
    <location>
        <begin position="21"/>
        <end position="37"/>
    </location>
</feature>
<feature type="region of interest" description="Disordered" evidence="1">
    <location>
        <begin position="155"/>
        <end position="174"/>
    </location>
</feature>
<dbReference type="Proteomes" id="UP000515976">
    <property type="component" value="Chromosome"/>
</dbReference>
<accession>A0A7G9R3J3</accession>
<dbReference type="KEGG" id="pei:H9L10_03670"/>
<dbReference type="EMBL" id="CP060712">
    <property type="protein sequence ID" value="QNN50168.1"/>
    <property type="molecule type" value="Genomic_DNA"/>
</dbReference>
<dbReference type="AlphaFoldDB" id="A0A7G9R3J3"/>
<dbReference type="RefSeq" id="WP_166102389.1">
    <property type="nucleotide sequence ID" value="NZ_BMMY01000002.1"/>
</dbReference>
<evidence type="ECO:0000313" key="3">
    <source>
        <dbReference type="Proteomes" id="UP000515976"/>
    </source>
</evidence>
<proteinExistence type="predicted"/>